<accession>A0AAN9R318</accession>
<comment type="caution">
    <text evidence="6">The sequence shown here is derived from an EMBL/GenBank/DDBJ whole genome shotgun (WGS) entry which is preliminary data.</text>
</comment>
<dbReference type="EMBL" id="JAYMYR010000007">
    <property type="protein sequence ID" value="KAK7352218.1"/>
    <property type="molecule type" value="Genomic_DNA"/>
</dbReference>
<protein>
    <submittedName>
        <fullName evidence="6">Uncharacterized protein</fullName>
    </submittedName>
</protein>
<dbReference type="PANTHER" id="PTHR31113">
    <property type="entry name" value="UPF0496 PROTEIN 3-RELATED"/>
    <property type="match status" value="1"/>
</dbReference>
<name>A0AAN9R318_PHACN</name>
<keyword evidence="3" id="KW-0812">Transmembrane</keyword>
<comment type="subcellular location">
    <subcellularLocation>
        <location evidence="1">Membrane</location>
    </subcellularLocation>
</comment>
<sequence length="175" mass="20547">MHLTECLLEPPQEIVANMKMHHLLVDYFEASLETCRCCDTILQAIQQTRLAYARLATSLFGLVIRKRFKRSSERLNRNSNSVRQCEQLDVAAKGVFVLINELRLDDEVEHWREVADICVKNGKSEILKRVLKEFQDNESNFFAKLEELEDHIYLCFLTVNRSRSLVMQEITEKQR</sequence>
<comment type="similarity">
    <text evidence="2">Belongs to the UPF0496 family.</text>
</comment>
<evidence type="ECO:0000313" key="6">
    <source>
        <dbReference type="EMBL" id="KAK7352218.1"/>
    </source>
</evidence>
<organism evidence="6 7">
    <name type="scientific">Phaseolus coccineus</name>
    <name type="common">Scarlet runner bean</name>
    <name type="synonym">Phaseolus multiflorus</name>
    <dbReference type="NCBI Taxonomy" id="3886"/>
    <lineage>
        <taxon>Eukaryota</taxon>
        <taxon>Viridiplantae</taxon>
        <taxon>Streptophyta</taxon>
        <taxon>Embryophyta</taxon>
        <taxon>Tracheophyta</taxon>
        <taxon>Spermatophyta</taxon>
        <taxon>Magnoliopsida</taxon>
        <taxon>eudicotyledons</taxon>
        <taxon>Gunneridae</taxon>
        <taxon>Pentapetalae</taxon>
        <taxon>rosids</taxon>
        <taxon>fabids</taxon>
        <taxon>Fabales</taxon>
        <taxon>Fabaceae</taxon>
        <taxon>Papilionoideae</taxon>
        <taxon>50 kb inversion clade</taxon>
        <taxon>NPAAA clade</taxon>
        <taxon>indigoferoid/millettioid clade</taxon>
        <taxon>Phaseoleae</taxon>
        <taxon>Phaseolus</taxon>
    </lineage>
</organism>
<proteinExistence type="inferred from homology"/>
<dbReference type="AlphaFoldDB" id="A0AAN9R318"/>
<keyword evidence="4" id="KW-1133">Transmembrane helix</keyword>
<evidence type="ECO:0000256" key="3">
    <source>
        <dbReference type="ARBA" id="ARBA00022692"/>
    </source>
</evidence>
<reference evidence="6 7" key="1">
    <citation type="submission" date="2024-01" db="EMBL/GenBank/DDBJ databases">
        <title>The genomes of 5 underutilized Papilionoideae crops provide insights into root nodulation and disease resistanc.</title>
        <authorList>
            <person name="Jiang F."/>
        </authorList>
    </citation>
    <scope>NUCLEOTIDE SEQUENCE [LARGE SCALE GENOMIC DNA]</scope>
    <source>
        <strain evidence="6">JINMINGXINNONG_FW02</strain>
        <tissue evidence="6">Leaves</tissue>
    </source>
</reference>
<dbReference type="GO" id="GO:0016020">
    <property type="term" value="C:membrane"/>
    <property type="evidence" value="ECO:0007669"/>
    <property type="project" value="UniProtKB-SubCell"/>
</dbReference>
<evidence type="ECO:0000256" key="5">
    <source>
        <dbReference type="ARBA" id="ARBA00023136"/>
    </source>
</evidence>
<evidence type="ECO:0000256" key="4">
    <source>
        <dbReference type="ARBA" id="ARBA00022989"/>
    </source>
</evidence>
<keyword evidence="5" id="KW-0472">Membrane</keyword>
<evidence type="ECO:0000313" key="7">
    <source>
        <dbReference type="Proteomes" id="UP001374584"/>
    </source>
</evidence>
<evidence type="ECO:0000256" key="2">
    <source>
        <dbReference type="ARBA" id="ARBA00009074"/>
    </source>
</evidence>
<dbReference type="Proteomes" id="UP001374584">
    <property type="component" value="Unassembled WGS sequence"/>
</dbReference>
<keyword evidence="7" id="KW-1185">Reference proteome</keyword>
<evidence type="ECO:0000256" key="1">
    <source>
        <dbReference type="ARBA" id="ARBA00004370"/>
    </source>
</evidence>
<dbReference type="InterPro" id="IPR007749">
    <property type="entry name" value="DUF677"/>
</dbReference>
<dbReference type="PANTHER" id="PTHR31113:SF20">
    <property type="entry name" value="UPF0496 PROTEIN 2-RELATED"/>
    <property type="match status" value="1"/>
</dbReference>
<gene>
    <name evidence="6" type="ORF">VNO80_17637</name>
</gene>